<evidence type="ECO:0000313" key="2">
    <source>
        <dbReference type="EMBL" id="CAI3989997.1"/>
    </source>
</evidence>
<evidence type="ECO:0000313" key="3">
    <source>
        <dbReference type="EMBL" id="CAL1143372.1"/>
    </source>
</evidence>
<dbReference type="OrthoDB" id="434498at2759"/>
<dbReference type="PANTHER" id="PTHR23108">
    <property type="entry name" value="METHYLTRANSFERASE-RELATED"/>
    <property type="match status" value="1"/>
</dbReference>
<dbReference type="Gene3D" id="3.40.50.150">
    <property type="entry name" value="Vaccinia Virus protein VP39"/>
    <property type="match status" value="1"/>
</dbReference>
<keyword evidence="4" id="KW-0808">Transferase</keyword>
<feature type="region of interest" description="Disordered" evidence="1">
    <location>
        <begin position="111"/>
        <end position="140"/>
    </location>
</feature>
<dbReference type="CDD" id="cd02440">
    <property type="entry name" value="AdoMet_MTases"/>
    <property type="match status" value="1"/>
</dbReference>
<keyword evidence="5" id="KW-1185">Reference proteome</keyword>
<dbReference type="Pfam" id="PF10294">
    <property type="entry name" value="Methyltransf_16"/>
    <property type="match status" value="2"/>
</dbReference>
<dbReference type="EMBL" id="CAMXCT030001429">
    <property type="protein sequence ID" value="CAL4777309.1"/>
    <property type="molecule type" value="Genomic_DNA"/>
</dbReference>
<accession>A0A9P1CF47</accession>
<dbReference type="SUPFAM" id="SSF53335">
    <property type="entry name" value="S-adenosyl-L-methionine-dependent methyltransferases"/>
    <property type="match status" value="1"/>
</dbReference>
<dbReference type="GO" id="GO:0005634">
    <property type="term" value="C:nucleus"/>
    <property type="evidence" value="ECO:0007669"/>
    <property type="project" value="TreeGrafter"/>
</dbReference>
<evidence type="ECO:0000313" key="5">
    <source>
        <dbReference type="Proteomes" id="UP001152797"/>
    </source>
</evidence>
<name>A0A9P1CF47_9DINO</name>
<organism evidence="2">
    <name type="scientific">Cladocopium goreaui</name>
    <dbReference type="NCBI Taxonomy" id="2562237"/>
    <lineage>
        <taxon>Eukaryota</taxon>
        <taxon>Sar</taxon>
        <taxon>Alveolata</taxon>
        <taxon>Dinophyceae</taxon>
        <taxon>Suessiales</taxon>
        <taxon>Symbiodiniaceae</taxon>
        <taxon>Cladocopium</taxon>
    </lineage>
</organism>
<keyword evidence="4" id="KW-0489">Methyltransferase</keyword>
<dbReference type="EMBL" id="CAMXCT010001429">
    <property type="protein sequence ID" value="CAI3989997.1"/>
    <property type="molecule type" value="Genomic_DNA"/>
</dbReference>
<evidence type="ECO:0000256" key="1">
    <source>
        <dbReference type="SAM" id="MobiDB-lite"/>
    </source>
</evidence>
<sequence length="476" mass="52972">MATEIDAEGTERLRRPEFFFHGIVGHVKDKSGGRINGWKEASRLANYWRRYFNIEEIPYSSHSTEPYEELTLHDMPRTSQKMRNNQTMRLMTRRAIPSGLSLTPWAEMTSQKQNGCGRHGLHEPGEPGEPCERDSESEDSGDICGIIEADGLSLEELPVHHQGSSKGSWRTSVLRVLQPQPPIIEDEDGDLAMPREELQESPSSGLVGWRIELVRLASSRLERVGLQLWAGALVLCDFLLARPWLFHQRRVCELGAGLGLCSLVASRLGASVLCTDGSAEAVENCRENMRRNPVNADGVHGSELVAHFEPNGAPNGSTERKDLQDLQDVKVEVVRWESPPAEMTALWAAEVLLAADVIYDAAAADAFAKLAARLLKGNAKALYMSLEKRVYFSSATLKPEVAAYPQFLEDCDRLGLHVEPIDLSTVPVHFKYVRSRFYELVKITDDSAPNLKRKHSDLGSPQLEEVPEVSAQSQPD</sequence>
<dbReference type="GO" id="GO:0032259">
    <property type="term" value="P:methylation"/>
    <property type="evidence" value="ECO:0007669"/>
    <property type="project" value="UniProtKB-KW"/>
</dbReference>
<dbReference type="AlphaFoldDB" id="A0A9P1CF47"/>
<evidence type="ECO:0000313" key="4">
    <source>
        <dbReference type="EMBL" id="CAL4777309.1"/>
    </source>
</evidence>
<comment type="caution">
    <text evidence="2">The sequence shown here is derived from an EMBL/GenBank/DDBJ whole genome shotgun (WGS) entry which is preliminary data.</text>
</comment>
<dbReference type="InterPro" id="IPR019410">
    <property type="entry name" value="Methyltransf_16"/>
</dbReference>
<reference evidence="3" key="2">
    <citation type="submission" date="2024-04" db="EMBL/GenBank/DDBJ databases">
        <authorList>
            <person name="Chen Y."/>
            <person name="Shah S."/>
            <person name="Dougan E. K."/>
            <person name="Thang M."/>
            <person name="Chan C."/>
        </authorList>
    </citation>
    <scope>NUCLEOTIDE SEQUENCE [LARGE SCALE GENOMIC DNA]</scope>
</reference>
<dbReference type="GO" id="GO:0008276">
    <property type="term" value="F:protein methyltransferase activity"/>
    <property type="evidence" value="ECO:0007669"/>
    <property type="project" value="InterPro"/>
</dbReference>
<gene>
    <name evidence="2" type="ORF">C1SCF055_LOCUS17020</name>
</gene>
<feature type="region of interest" description="Disordered" evidence="1">
    <location>
        <begin position="450"/>
        <end position="476"/>
    </location>
</feature>
<reference evidence="2" key="1">
    <citation type="submission" date="2022-10" db="EMBL/GenBank/DDBJ databases">
        <authorList>
            <person name="Chen Y."/>
            <person name="Dougan E. K."/>
            <person name="Chan C."/>
            <person name="Rhodes N."/>
            <person name="Thang M."/>
        </authorList>
    </citation>
    <scope>NUCLEOTIDE SEQUENCE</scope>
</reference>
<dbReference type="InterPro" id="IPR029063">
    <property type="entry name" value="SAM-dependent_MTases_sf"/>
</dbReference>
<dbReference type="EMBL" id="CAMXCT020001429">
    <property type="protein sequence ID" value="CAL1143372.1"/>
    <property type="molecule type" value="Genomic_DNA"/>
</dbReference>
<proteinExistence type="predicted"/>
<protein>
    <submittedName>
        <fullName evidence="4">Methyltransferase-like protein 22</fullName>
    </submittedName>
</protein>
<dbReference type="Proteomes" id="UP001152797">
    <property type="component" value="Unassembled WGS sequence"/>
</dbReference>
<dbReference type="PANTHER" id="PTHR23108:SF0">
    <property type="entry name" value="METHYLTRANSFERASE-LIKE PROTEIN 22"/>
    <property type="match status" value="1"/>
</dbReference>
<feature type="compositionally biased region" description="Basic and acidic residues" evidence="1">
    <location>
        <begin position="120"/>
        <end position="134"/>
    </location>
</feature>
<dbReference type="InterPro" id="IPR038899">
    <property type="entry name" value="METTL22"/>
</dbReference>